<gene>
    <name evidence="1" type="ORF">SAMN04487940_11597</name>
</gene>
<dbReference type="Pfam" id="PF00702">
    <property type="entry name" value="Hydrolase"/>
    <property type="match status" value="1"/>
</dbReference>
<comment type="caution">
    <text evidence="1">The sequence shown here is derived from an EMBL/GenBank/DDBJ whole genome shotgun (WGS) entry which is preliminary data.</text>
</comment>
<dbReference type="Gene3D" id="1.10.150.240">
    <property type="entry name" value="Putative phosphatase, domain 2"/>
    <property type="match status" value="1"/>
</dbReference>
<organism evidence="1 2">
    <name type="scientific">Marinovum algicola</name>
    <dbReference type="NCBI Taxonomy" id="42444"/>
    <lineage>
        <taxon>Bacteria</taxon>
        <taxon>Pseudomonadati</taxon>
        <taxon>Pseudomonadota</taxon>
        <taxon>Alphaproteobacteria</taxon>
        <taxon>Rhodobacterales</taxon>
        <taxon>Roseobacteraceae</taxon>
        <taxon>Marinovum</taxon>
    </lineage>
</organism>
<dbReference type="InterPro" id="IPR036412">
    <property type="entry name" value="HAD-like_sf"/>
</dbReference>
<dbReference type="PANTHER" id="PTHR43481">
    <property type="entry name" value="FRUCTOSE-1-PHOSPHATE PHOSPHATASE"/>
    <property type="match status" value="1"/>
</dbReference>
<name>A0A975ZPV9_9RHOB</name>
<dbReference type="CDD" id="cd07505">
    <property type="entry name" value="HAD_BPGM-like"/>
    <property type="match status" value="1"/>
</dbReference>
<dbReference type="EMBL" id="FNYY01000015">
    <property type="protein sequence ID" value="SEJ96462.1"/>
    <property type="molecule type" value="Genomic_DNA"/>
</dbReference>
<dbReference type="SFLD" id="SFLDS00003">
    <property type="entry name" value="Haloacid_Dehalogenase"/>
    <property type="match status" value="1"/>
</dbReference>
<evidence type="ECO:0000313" key="2">
    <source>
        <dbReference type="Proteomes" id="UP000182932"/>
    </source>
</evidence>
<accession>A0A975ZPV9</accession>
<dbReference type="InterPro" id="IPR023214">
    <property type="entry name" value="HAD_sf"/>
</dbReference>
<dbReference type="InterPro" id="IPR006439">
    <property type="entry name" value="HAD-SF_hydro_IA"/>
</dbReference>
<sequence length="220" mass="23301">MSTPTRAILWDMDGTLIDSEPAHEAAFDSALRETGLTVPESLHADLLGASGDTVFAALQEATGTPLSLADWTRLKHRHFEHHARAITRLPAAALAERLAARGVPMALVSNSTAEEVAFCLRTTGLDTLLTTIVTRADVSQGKPAPEGYLLAARRLGVAPQQCLVVEDSPTGAAAGCAAGMQVIYHPQFPDPSPPPGARYVAPDQPPVPLIETFLTQKDPL</sequence>
<dbReference type="RefSeq" id="WP_074837870.1">
    <property type="nucleotide sequence ID" value="NZ_CATLQZ010000018.1"/>
</dbReference>
<dbReference type="InterPro" id="IPR051806">
    <property type="entry name" value="HAD-like_SPP"/>
</dbReference>
<dbReference type="SFLD" id="SFLDG01129">
    <property type="entry name" value="C1.5:_HAD__Beta-PGM__Phosphata"/>
    <property type="match status" value="1"/>
</dbReference>
<dbReference type="Proteomes" id="UP000182932">
    <property type="component" value="Unassembled WGS sequence"/>
</dbReference>
<dbReference type="Gene3D" id="3.40.50.1000">
    <property type="entry name" value="HAD superfamily/HAD-like"/>
    <property type="match status" value="1"/>
</dbReference>
<dbReference type="InterPro" id="IPR023198">
    <property type="entry name" value="PGP-like_dom2"/>
</dbReference>
<protein>
    <submittedName>
        <fullName evidence="1">Haloacid dehalogenase superfamily, subfamily IA, variant 3 with third motif having DD or ED</fullName>
    </submittedName>
</protein>
<dbReference type="GeneID" id="80819895"/>
<dbReference type="GO" id="GO:0050308">
    <property type="term" value="F:sugar-phosphatase activity"/>
    <property type="evidence" value="ECO:0007669"/>
    <property type="project" value="TreeGrafter"/>
</dbReference>
<dbReference type="AlphaFoldDB" id="A0A975ZPV9"/>
<reference evidence="1 2" key="1">
    <citation type="submission" date="2016-10" db="EMBL/GenBank/DDBJ databases">
        <authorList>
            <person name="Varghese N."/>
            <person name="Submissions S."/>
        </authorList>
    </citation>
    <scope>NUCLEOTIDE SEQUENCE [LARGE SCALE GENOMIC DNA]</scope>
    <source>
        <strain evidence="1 2">FF3</strain>
    </source>
</reference>
<dbReference type="PANTHER" id="PTHR43481:SF4">
    <property type="entry name" value="GLYCEROL-1-PHOSPHATE PHOSPHOHYDROLASE 1-RELATED"/>
    <property type="match status" value="1"/>
</dbReference>
<dbReference type="SUPFAM" id="SSF56784">
    <property type="entry name" value="HAD-like"/>
    <property type="match status" value="1"/>
</dbReference>
<keyword evidence="2" id="KW-1185">Reference proteome</keyword>
<dbReference type="PRINTS" id="PR00413">
    <property type="entry name" value="HADHALOGNASE"/>
</dbReference>
<evidence type="ECO:0000313" key="1">
    <source>
        <dbReference type="EMBL" id="SEJ96462.1"/>
    </source>
</evidence>
<proteinExistence type="predicted"/>
<dbReference type="NCBIfam" id="TIGR01509">
    <property type="entry name" value="HAD-SF-IA-v3"/>
    <property type="match status" value="1"/>
</dbReference>